<dbReference type="Proteomes" id="UP000608071">
    <property type="component" value="Unassembled WGS sequence"/>
</dbReference>
<accession>A0ABR8STC7</accession>
<reference evidence="1 2" key="1">
    <citation type="submission" date="2020-08" db="EMBL/GenBank/DDBJ databases">
        <title>A Genomic Blueprint of the Chicken Gut Microbiome.</title>
        <authorList>
            <person name="Gilroy R."/>
            <person name="Ravi A."/>
            <person name="Getino M."/>
            <person name="Pursley I."/>
            <person name="Horton D.L."/>
            <person name="Alikhan N.-F."/>
            <person name="Baker D."/>
            <person name="Gharbi K."/>
            <person name="Hall N."/>
            <person name="Watson M."/>
            <person name="Adriaenssens E.M."/>
            <person name="Foster-Nyarko E."/>
            <person name="Jarju S."/>
            <person name="Secka A."/>
            <person name="Antonio M."/>
            <person name="Oren A."/>
            <person name="Chaudhuri R."/>
            <person name="La Ragione R.M."/>
            <person name="Hildebrand F."/>
            <person name="Pallen M.J."/>
        </authorList>
    </citation>
    <scope>NUCLEOTIDE SEQUENCE [LARGE SCALE GENOMIC DNA]</scope>
    <source>
        <strain evidence="1 2">Sa2BVA9</strain>
    </source>
</reference>
<proteinExistence type="predicted"/>
<evidence type="ECO:0000313" key="1">
    <source>
        <dbReference type="EMBL" id="MBD7966741.1"/>
    </source>
</evidence>
<protein>
    <recommendedName>
        <fullName evidence="3">DUF3806 domain-containing protein</fullName>
    </recommendedName>
</protein>
<sequence>MMTQLRIADMMKAYAEDAVEFADQMDVKLDYTETSLKDLDLILQKFHDELPKGWRKIFNRGPSEEQIAYMAKMWGGYLGEIIVRHLGGEWKASEMDDDTIALQIGEAELYPPSRVYRRIMNGAEDSVEDYYKILKLEQDSIRL</sequence>
<comment type="caution">
    <text evidence="1">The sequence shown here is derived from an EMBL/GenBank/DDBJ whole genome shotgun (WGS) entry which is preliminary data.</text>
</comment>
<dbReference type="EMBL" id="JACSQL010000001">
    <property type="protein sequence ID" value="MBD7966741.1"/>
    <property type="molecule type" value="Genomic_DNA"/>
</dbReference>
<keyword evidence="2" id="KW-1185">Reference proteome</keyword>
<evidence type="ECO:0000313" key="2">
    <source>
        <dbReference type="Proteomes" id="UP000608071"/>
    </source>
</evidence>
<gene>
    <name evidence="1" type="ORF">H9647_01570</name>
</gene>
<name>A0ABR8STC7_9BACL</name>
<organism evidence="1 2">
    <name type="scientific">Paenibacillus gallinarum</name>
    <dbReference type="NCBI Taxonomy" id="2762232"/>
    <lineage>
        <taxon>Bacteria</taxon>
        <taxon>Bacillati</taxon>
        <taxon>Bacillota</taxon>
        <taxon>Bacilli</taxon>
        <taxon>Bacillales</taxon>
        <taxon>Paenibacillaceae</taxon>
        <taxon>Paenibacillus</taxon>
    </lineage>
</organism>
<evidence type="ECO:0008006" key="3">
    <source>
        <dbReference type="Google" id="ProtNLM"/>
    </source>
</evidence>